<dbReference type="AlphaFoldDB" id="A0A9Q6A9F8"/>
<feature type="transmembrane region" description="Helical" evidence="1">
    <location>
        <begin position="125"/>
        <end position="142"/>
    </location>
</feature>
<organism evidence="2 3">
    <name type="scientific">Bacillus halotolerans</name>
    <dbReference type="NCBI Taxonomy" id="260554"/>
    <lineage>
        <taxon>Bacteria</taxon>
        <taxon>Bacillati</taxon>
        <taxon>Bacillota</taxon>
        <taxon>Bacilli</taxon>
        <taxon>Bacillales</taxon>
        <taxon>Bacillaceae</taxon>
        <taxon>Bacillus</taxon>
    </lineage>
</organism>
<keyword evidence="1" id="KW-0812">Transmembrane</keyword>
<name>A0A9Q6A9F8_9BACI</name>
<proteinExistence type="predicted"/>
<reference evidence="2 3" key="1">
    <citation type="submission" date="2017-12" db="EMBL/GenBank/DDBJ databases">
        <title>Comparative Functional Genomics of Dry Heat Resistant strains isolated from the Viking Spacecraft.</title>
        <authorList>
            <person name="Seuylemezian A."/>
            <person name="Cooper K."/>
            <person name="Vaishampayan P."/>
        </authorList>
    </citation>
    <scope>NUCLEOTIDE SEQUENCE [LARGE SCALE GENOMIC DNA]</scope>
    <source>
        <strain evidence="2 3">V48-19</strain>
    </source>
</reference>
<comment type="caution">
    <text evidence="2">The sequence shown here is derived from an EMBL/GenBank/DDBJ whole genome shotgun (WGS) entry which is preliminary data.</text>
</comment>
<keyword evidence="1" id="KW-1133">Transmembrane helix</keyword>
<keyword evidence="1" id="KW-0472">Membrane</keyword>
<sequence>MLFTIDFSTKYTPDLQHLVFAIIMSMIGALVGHLKSNGSIQMPLLLIDYKRKKDQRNVKIYKNPLKFSRIAIDFLLFLIGIRHGRNKNSDSLSLELGVFGDLIVGIATGSLSFAALGLSGANNTFTLITTSILAGFGGFSYIQNLQIENMNKQQSYDYQATSMDPNKISHLDVHQETAATQQFKQ</sequence>
<accession>A0A9Q6A9F8</accession>
<dbReference type="EMBL" id="PGUV01000007">
    <property type="protein sequence ID" value="PLS07568.1"/>
    <property type="molecule type" value="Genomic_DNA"/>
</dbReference>
<feature type="transmembrane region" description="Helical" evidence="1">
    <location>
        <begin position="20"/>
        <end position="46"/>
    </location>
</feature>
<dbReference type="RefSeq" id="WP_101860426.1">
    <property type="nucleotide sequence ID" value="NZ_PGUV01000007.1"/>
</dbReference>
<dbReference type="Proteomes" id="UP000234803">
    <property type="component" value="Unassembled WGS sequence"/>
</dbReference>
<protein>
    <submittedName>
        <fullName evidence="2">Uncharacterized protein</fullName>
    </submittedName>
</protein>
<gene>
    <name evidence="2" type="ORF">CUU63_09730</name>
</gene>
<evidence type="ECO:0000313" key="2">
    <source>
        <dbReference type="EMBL" id="PLS07568.1"/>
    </source>
</evidence>
<evidence type="ECO:0000313" key="3">
    <source>
        <dbReference type="Proteomes" id="UP000234803"/>
    </source>
</evidence>
<feature type="transmembrane region" description="Helical" evidence="1">
    <location>
        <begin position="96"/>
        <end position="118"/>
    </location>
</feature>
<evidence type="ECO:0000256" key="1">
    <source>
        <dbReference type="SAM" id="Phobius"/>
    </source>
</evidence>